<dbReference type="RefSeq" id="WP_074962704.1">
    <property type="nucleotide sequence ID" value="NZ_CXPG01000024.1"/>
</dbReference>
<feature type="compositionally biased region" description="Polar residues" evidence="1">
    <location>
        <begin position="155"/>
        <end position="170"/>
    </location>
</feature>
<evidence type="ECO:0008006" key="5">
    <source>
        <dbReference type="Google" id="ProtNLM"/>
    </source>
</evidence>
<reference evidence="3 4" key="1">
    <citation type="submission" date="2015-07" db="EMBL/GenBank/DDBJ databases">
        <authorList>
            <person name="Noorani M."/>
        </authorList>
    </citation>
    <scope>NUCLEOTIDE SEQUENCE [LARGE SCALE GENOMIC DNA]</scope>
    <source>
        <strain evidence="3 4">CECT 5088</strain>
    </source>
</reference>
<feature type="chain" id="PRO_5005807471" description="Integral membrane protein" evidence="2">
    <location>
        <begin position="27"/>
        <end position="188"/>
    </location>
</feature>
<evidence type="ECO:0000256" key="2">
    <source>
        <dbReference type="SAM" id="SignalP"/>
    </source>
</evidence>
<name>A0A0M6XV74_9RHOB</name>
<accession>A0A0M6XV74</accession>
<feature type="region of interest" description="Disordered" evidence="1">
    <location>
        <begin position="149"/>
        <end position="188"/>
    </location>
</feature>
<sequence length="188" mass="19137">MNVSRRKASAPRRIALLGAASVMALAGCQEEQAEVVVFDDPAACTASGVDARTCEEQFAEARAEHAETAPRYDALAVCEEEHGADACIEDEQRPSVFMPLMAGFLMGQLLSGRGFASRAMVPTAGSGFATTDGSTRAGRLSGKGTVAASALSARAPSTRNAAPMTRSSVARSGGFGASRTSGGFGSGG</sequence>
<dbReference type="AlphaFoldDB" id="A0A0M6XV74"/>
<feature type="signal peptide" evidence="2">
    <location>
        <begin position="1"/>
        <end position="26"/>
    </location>
</feature>
<dbReference type="Proteomes" id="UP000048908">
    <property type="component" value="Unassembled WGS sequence"/>
</dbReference>
<dbReference type="OrthoDB" id="8160435at2"/>
<dbReference type="EMBL" id="CXPG01000024">
    <property type="protein sequence ID" value="CTQ34678.1"/>
    <property type="molecule type" value="Genomic_DNA"/>
</dbReference>
<protein>
    <recommendedName>
        <fullName evidence="5">Integral membrane protein</fullName>
    </recommendedName>
</protein>
<dbReference type="Pfam" id="PF06693">
    <property type="entry name" value="DUF1190"/>
    <property type="match status" value="1"/>
</dbReference>
<organism evidence="3 4">
    <name type="scientific">Jannaschia rubra</name>
    <dbReference type="NCBI Taxonomy" id="282197"/>
    <lineage>
        <taxon>Bacteria</taxon>
        <taxon>Pseudomonadati</taxon>
        <taxon>Pseudomonadota</taxon>
        <taxon>Alphaproteobacteria</taxon>
        <taxon>Rhodobacterales</taxon>
        <taxon>Roseobacteraceae</taxon>
        <taxon>Jannaschia</taxon>
    </lineage>
</organism>
<evidence type="ECO:0000313" key="4">
    <source>
        <dbReference type="Proteomes" id="UP000048908"/>
    </source>
</evidence>
<keyword evidence="4" id="KW-1185">Reference proteome</keyword>
<proteinExistence type="predicted"/>
<keyword evidence="2" id="KW-0732">Signal</keyword>
<evidence type="ECO:0000256" key="1">
    <source>
        <dbReference type="SAM" id="MobiDB-lite"/>
    </source>
</evidence>
<gene>
    <name evidence="3" type="ORF">JAN5088_03474</name>
</gene>
<dbReference type="STRING" id="282197.SAMN04488517_10920"/>
<dbReference type="InterPro" id="IPR009576">
    <property type="entry name" value="Biofilm_formation_YgiB"/>
</dbReference>
<dbReference type="PROSITE" id="PS51257">
    <property type="entry name" value="PROKAR_LIPOPROTEIN"/>
    <property type="match status" value="1"/>
</dbReference>
<evidence type="ECO:0000313" key="3">
    <source>
        <dbReference type="EMBL" id="CTQ34678.1"/>
    </source>
</evidence>